<dbReference type="AlphaFoldDB" id="A0A2P2KES1"/>
<reference evidence="1" key="1">
    <citation type="submission" date="2018-02" db="EMBL/GenBank/DDBJ databases">
        <title>Rhizophora mucronata_Transcriptome.</title>
        <authorList>
            <person name="Meera S.P."/>
            <person name="Sreeshan A."/>
            <person name="Augustine A."/>
        </authorList>
    </citation>
    <scope>NUCLEOTIDE SEQUENCE</scope>
    <source>
        <tissue evidence="1">Leaf</tissue>
    </source>
</reference>
<organism evidence="1">
    <name type="scientific">Rhizophora mucronata</name>
    <name type="common">Asiatic mangrove</name>
    <dbReference type="NCBI Taxonomy" id="61149"/>
    <lineage>
        <taxon>Eukaryota</taxon>
        <taxon>Viridiplantae</taxon>
        <taxon>Streptophyta</taxon>
        <taxon>Embryophyta</taxon>
        <taxon>Tracheophyta</taxon>
        <taxon>Spermatophyta</taxon>
        <taxon>Magnoliopsida</taxon>
        <taxon>eudicotyledons</taxon>
        <taxon>Gunneridae</taxon>
        <taxon>Pentapetalae</taxon>
        <taxon>rosids</taxon>
        <taxon>fabids</taxon>
        <taxon>Malpighiales</taxon>
        <taxon>Rhizophoraceae</taxon>
        <taxon>Rhizophora</taxon>
    </lineage>
</organism>
<protein>
    <submittedName>
        <fullName evidence="1">Uncharacterized protein</fullName>
    </submittedName>
</protein>
<proteinExistence type="predicted"/>
<sequence length="38" mass="4596">MDQQARRKKILSTRSSNILKLNTIYVVTWRETHMTTKF</sequence>
<name>A0A2P2KES1_RHIMU</name>
<dbReference type="EMBL" id="GGEC01023752">
    <property type="protein sequence ID" value="MBX04236.1"/>
    <property type="molecule type" value="Transcribed_RNA"/>
</dbReference>
<accession>A0A2P2KES1</accession>
<evidence type="ECO:0000313" key="1">
    <source>
        <dbReference type="EMBL" id="MBX04236.1"/>
    </source>
</evidence>